<keyword evidence="1" id="KW-0472">Membrane</keyword>
<reference evidence="2" key="1">
    <citation type="submission" date="2020-04" db="EMBL/GenBank/DDBJ databases">
        <title>Genome Sequencing for Pseudoaltermonas arctica.</title>
        <authorList>
            <person name="Elkins N.S."/>
        </authorList>
    </citation>
    <scope>NUCLEOTIDE SEQUENCE [LARGE SCALE GENOMIC DNA]</scope>
    <source>
        <strain evidence="2">NEC-BIFX-2020_0012</strain>
    </source>
</reference>
<protein>
    <submittedName>
        <fullName evidence="2">Uncharacterized protein</fullName>
    </submittedName>
</protein>
<dbReference type="AlphaFoldDB" id="A0A7Y0DVG6"/>
<proteinExistence type="predicted"/>
<comment type="caution">
    <text evidence="2">The sequence shown here is derived from an EMBL/GenBank/DDBJ whole genome shotgun (WGS) entry which is preliminary data.</text>
</comment>
<keyword evidence="3" id="KW-1185">Reference proteome</keyword>
<feature type="transmembrane region" description="Helical" evidence="1">
    <location>
        <begin position="138"/>
        <end position="157"/>
    </location>
</feature>
<organism evidence="2 3">
    <name type="scientific">Pseudoalteromonas arctica</name>
    <dbReference type="NCBI Taxonomy" id="394751"/>
    <lineage>
        <taxon>Bacteria</taxon>
        <taxon>Pseudomonadati</taxon>
        <taxon>Pseudomonadota</taxon>
        <taxon>Gammaproteobacteria</taxon>
        <taxon>Alteromonadales</taxon>
        <taxon>Pseudoalteromonadaceae</taxon>
        <taxon>Pseudoalteromonas</taxon>
    </lineage>
</organism>
<evidence type="ECO:0000313" key="3">
    <source>
        <dbReference type="Proteomes" id="UP000570493"/>
    </source>
</evidence>
<dbReference type="Proteomes" id="UP000570493">
    <property type="component" value="Unassembled WGS sequence"/>
</dbReference>
<evidence type="ECO:0000256" key="1">
    <source>
        <dbReference type="SAM" id="Phobius"/>
    </source>
</evidence>
<dbReference type="EMBL" id="JABBMT010000034">
    <property type="protein sequence ID" value="NMM42325.1"/>
    <property type="molecule type" value="Genomic_DNA"/>
</dbReference>
<sequence length="164" mass="18285">MKFRDIKKSAIICAIFGVGLLVLFSVSGKVPSREKLTKIEGNIDWVKATGKHGDTLRFKFQEDDTHLVYHSIGGQTSKTHSALAKRGAHISVLYDQTDSHSPPFDENEYHTIYELVQDGNIVRSHDVMVEKYAANSRLAGWMGLGSLIFSAGLFLAYNRKKNAN</sequence>
<keyword evidence="1" id="KW-1133">Transmembrane helix</keyword>
<keyword evidence="1" id="KW-0812">Transmembrane</keyword>
<evidence type="ECO:0000313" key="2">
    <source>
        <dbReference type="EMBL" id="NMM42325.1"/>
    </source>
</evidence>
<accession>A0A7Y0DVG6</accession>
<gene>
    <name evidence="2" type="ORF">HHO47_16220</name>
</gene>
<dbReference type="RefSeq" id="WP_169021239.1">
    <property type="nucleotide sequence ID" value="NZ_JABBMT010000034.1"/>
</dbReference>
<name>A0A7Y0DVG6_9GAMM</name>